<dbReference type="EMBL" id="CP036434">
    <property type="protein sequence ID" value="QDV07107.1"/>
    <property type="molecule type" value="Genomic_DNA"/>
</dbReference>
<protein>
    <recommendedName>
        <fullName evidence="1">JmjC domain-containing protein</fullName>
    </recommendedName>
</protein>
<dbReference type="SUPFAM" id="SSF51197">
    <property type="entry name" value="Clavaminate synthase-like"/>
    <property type="match status" value="1"/>
</dbReference>
<evidence type="ECO:0000313" key="2">
    <source>
        <dbReference type="EMBL" id="QDV07107.1"/>
    </source>
</evidence>
<sequence length="311" mass="34125">MEAAYVSGVGIRRIQRSHSTLRAVGSPRITFPEALFHSCHGVTPFPVQHDLVDHPLFDIERLASLAASLPAHRVEWNAGDLPASVRRDDVRSNGLSAVETLRSIHRCGSWIVLKHVQLDRDYARLLHECLSPIQAALGVQGLSLSRPVGFIFVSSPGATTPCHLDPESNFLLQVRGTKSISTLPRLDPRFVLLEELERFTVGGDRHVQLEDSALAEAVGHELSPGDGLHVPIHAPHFVVNGPAVSVSFSLTFQTEATDRERGVLWMNHRLRSLGLEPTPPGTSNALDLAKLTLFKGLRSARRVLRRNPPPS</sequence>
<gene>
    <name evidence="2" type="ORF">Poly30_26260</name>
</gene>
<accession>A0A518ESN4</accession>
<proteinExistence type="predicted"/>
<dbReference type="Gene3D" id="2.60.120.650">
    <property type="entry name" value="Cupin"/>
    <property type="match status" value="1"/>
</dbReference>
<dbReference type="InterPro" id="IPR003347">
    <property type="entry name" value="JmjC_dom"/>
</dbReference>
<name>A0A518ESN4_9BACT</name>
<dbReference type="PROSITE" id="PS51184">
    <property type="entry name" value="JMJC"/>
    <property type="match status" value="1"/>
</dbReference>
<keyword evidence="3" id="KW-1185">Reference proteome</keyword>
<organism evidence="2 3">
    <name type="scientific">Saltatorellus ferox</name>
    <dbReference type="NCBI Taxonomy" id="2528018"/>
    <lineage>
        <taxon>Bacteria</taxon>
        <taxon>Pseudomonadati</taxon>
        <taxon>Planctomycetota</taxon>
        <taxon>Planctomycetia</taxon>
        <taxon>Planctomycetia incertae sedis</taxon>
        <taxon>Saltatorellus</taxon>
    </lineage>
</organism>
<evidence type="ECO:0000259" key="1">
    <source>
        <dbReference type="PROSITE" id="PS51184"/>
    </source>
</evidence>
<reference evidence="2 3" key="1">
    <citation type="submission" date="2019-02" db="EMBL/GenBank/DDBJ databases">
        <title>Deep-cultivation of Planctomycetes and their phenomic and genomic characterization uncovers novel biology.</title>
        <authorList>
            <person name="Wiegand S."/>
            <person name="Jogler M."/>
            <person name="Boedeker C."/>
            <person name="Pinto D."/>
            <person name="Vollmers J."/>
            <person name="Rivas-Marin E."/>
            <person name="Kohn T."/>
            <person name="Peeters S.H."/>
            <person name="Heuer A."/>
            <person name="Rast P."/>
            <person name="Oberbeckmann S."/>
            <person name="Bunk B."/>
            <person name="Jeske O."/>
            <person name="Meyerdierks A."/>
            <person name="Storesund J.E."/>
            <person name="Kallscheuer N."/>
            <person name="Luecker S."/>
            <person name="Lage O.M."/>
            <person name="Pohl T."/>
            <person name="Merkel B.J."/>
            <person name="Hornburger P."/>
            <person name="Mueller R.-W."/>
            <person name="Bruemmer F."/>
            <person name="Labrenz M."/>
            <person name="Spormann A.M."/>
            <person name="Op den Camp H."/>
            <person name="Overmann J."/>
            <person name="Amann R."/>
            <person name="Jetten M.S.M."/>
            <person name="Mascher T."/>
            <person name="Medema M.H."/>
            <person name="Devos D.P."/>
            <person name="Kaster A.-K."/>
            <person name="Ovreas L."/>
            <person name="Rohde M."/>
            <person name="Galperin M.Y."/>
            <person name="Jogler C."/>
        </authorList>
    </citation>
    <scope>NUCLEOTIDE SEQUENCE [LARGE SCALE GENOMIC DNA]</scope>
    <source>
        <strain evidence="2 3">Poly30</strain>
    </source>
</reference>
<evidence type="ECO:0000313" key="3">
    <source>
        <dbReference type="Proteomes" id="UP000320390"/>
    </source>
</evidence>
<dbReference type="Proteomes" id="UP000320390">
    <property type="component" value="Chromosome"/>
</dbReference>
<dbReference type="AlphaFoldDB" id="A0A518ESN4"/>
<feature type="domain" description="JmjC" evidence="1">
    <location>
        <begin position="114"/>
        <end position="267"/>
    </location>
</feature>